<proteinExistence type="predicted"/>
<accession>A0A0F3GWY0</accession>
<sequence length="141" mass="15541">MQWRVNALPVVDKHHLHPVVLETLNGFLQRTPLAGIPALGQFTGVTDHAVEDDLDPHATITRIYEGRDDVRLVIVAGGDARQIANVKHGYDDRVPCVVDLRDDGVLRPVVVSKRRIIATKAVVEIVTFIGFDAQPLHHPAP</sequence>
<organism evidence="1 2">
    <name type="scientific">Candidatus Magnetobacterium bavaricum</name>
    <dbReference type="NCBI Taxonomy" id="29290"/>
    <lineage>
        <taxon>Bacteria</taxon>
        <taxon>Pseudomonadati</taxon>
        <taxon>Nitrospirota</taxon>
        <taxon>Thermodesulfovibrionia</taxon>
        <taxon>Thermodesulfovibrionales</taxon>
        <taxon>Candidatus Magnetobacteriaceae</taxon>
        <taxon>Candidatus Magnetobacterium</taxon>
    </lineage>
</organism>
<keyword evidence="2" id="KW-1185">Reference proteome</keyword>
<dbReference type="AlphaFoldDB" id="A0A0F3GWY0"/>
<evidence type="ECO:0000313" key="2">
    <source>
        <dbReference type="Proteomes" id="UP000033423"/>
    </source>
</evidence>
<comment type="caution">
    <text evidence="1">The sequence shown here is derived from an EMBL/GenBank/DDBJ whole genome shotgun (WGS) entry which is preliminary data.</text>
</comment>
<evidence type="ECO:0000313" key="1">
    <source>
        <dbReference type="EMBL" id="KJU86385.1"/>
    </source>
</evidence>
<gene>
    <name evidence="1" type="ORF">MBAV_001420</name>
</gene>
<protein>
    <submittedName>
        <fullName evidence="1">Uncharacterized protein</fullName>
    </submittedName>
</protein>
<reference evidence="1 2" key="1">
    <citation type="submission" date="2015-02" db="EMBL/GenBank/DDBJ databases">
        <title>Single-cell genomics of uncultivated deep-branching MTB reveals a conserved set of magnetosome genes.</title>
        <authorList>
            <person name="Kolinko S."/>
            <person name="Richter M."/>
            <person name="Glockner F.O."/>
            <person name="Brachmann A."/>
            <person name="Schuler D."/>
        </authorList>
    </citation>
    <scope>NUCLEOTIDE SEQUENCE [LARGE SCALE GENOMIC DNA]</scope>
    <source>
        <strain evidence="1">TM-1</strain>
    </source>
</reference>
<name>A0A0F3GWY0_9BACT</name>
<dbReference type="Proteomes" id="UP000033423">
    <property type="component" value="Unassembled WGS sequence"/>
</dbReference>
<dbReference type="EMBL" id="LACI01000619">
    <property type="protein sequence ID" value="KJU86385.1"/>
    <property type="molecule type" value="Genomic_DNA"/>
</dbReference>